<name>A0A3B0UZ76_9ZZZZ</name>
<dbReference type="EMBL" id="UOEU01000091">
    <property type="protein sequence ID" value="VAW30817.1"/>
    <property type="molecule type" value="Genomic_DNA"/>
</dbReference>
<dbReference type="Pfam" id="PF11290">
    <property type="entry name" value="DUF3090"/>
    <property type="match status" value="1"/>
</dbReference>
<protein>
    <recommendedName>
        <fullName evidence="2">DUF3090 domain-containing protein</fullName>
    </recommendedName>
</protein>
<proteinExistence type="predicted"/>
<dbReference type="AlphaFoldDB" id="A0A3B0UZ76"/>
<reference evidence="1" key="1">
    <citation type="submission" date="2018-06" db="EMBL/GenBank/DDBJ databases">
        <authorList>
            <person name="Zhirakovskaya E."/>
        </authorList>
    </citation>
    <scope>NUCLEOTIDE SEQUENCE</scope>
</reference>
<dbReference type="InterPro" id="IPR021441">
    <property type="entry name" value="DUF3090"/>
</dbReference>
<sequence>MASHTELNPVSQITIGTVGVPGERTFYLQGSRGSETISLAIEKEQARMLAESFDALIQELVKKYPDPESETSIWTDMRLREPVEALFRVGNIGIGYNEDSNQVVLVAYELVGEDEEPNVVSYWVSRTQAQSLAKHAYDVVKAGRPICGNCGKPIDASGHFCPSRNGHAH</sequence>
<gene>
    <name evidence="1" type="ORF">MNBD_CHLOROFLEXI01-2386</name>
</gene>
<evidence type="ECO:0008006" key="2">
    <source>
        <dbReference type="Google" id="ProtNLM"/>
    </source>
</evidence>
<evidence type="ECO:0000313" key="1">
    <source>
        <dbReference type="EMBL" id="VAW30817.1"/>
    </source>
</evidence>
<accession>A0A3B0UZ76</accession>
<organism evidence="1">
    <name type="scientific">hydrothermal vent metagenome</name>
    <dbReference type="NCBI Taxonomy" id="652676"/>
    <lineage>
        <taxon>unclassified sequences</taxon>
        <taxon>metagenomes</taxon>
        <taxon>ecological metagenomes</taxon>
    </lineage>
</organism>
<dbReference type="NCBIfam" id="TIGR03847">
    <property type="entry name" value="conserved hypothetical protein"/>
    <property type="match status" value="1"/>
</dbReference>